<reference evidence="1 2" key="1">
    <citation type="submission" date="2016-08" db="EMBL/GenBank/DDBJ databases">
        <authorList>
            <person name="Seilhamer J.J."/>
        </authorList>
    </citation>
    <scope>NUCLEOTIDE SEQUENCE [LARGE SCALE GENOMIC DNA]</scope>
    <source>
        <strain evidence="1 2">NML150140-1</strain>
    </source>
</reference>
<dbReference type="EMBL" id="MEHA01000058">
    <property type="protein sequence ID" value="ODR33651.1"/>
    <property type="molecule type" value="Genomic_DNA"/>
</dbReference>
<evidence type="ECO:0000313" key="2">
    <source>
        <dbReference type="Proteomes" id="UP000094271"/>
    </source>
</evidence>
<proteinExistence type="predicted"/>
<accession>A0A1E3U564</accession>
<sequence>MDMEKIMAYVEKIAENLEGLVCAIGCDSMPSDGAIYVDGEQKVNYISTREALRILDGFGNNSASVMIGKSDYILIYDASRKLVIDGEAYLPSGYLVMKSCNGLQAIDDEDIADVIAALKSRMTMLALGKYRIQAYQLG</sequence>
<gene>
    <name evidence="1" type="ORF">BEI59_36280</name>
</gene>
<dbReference type="Proteomes" id="UP000094271">
    <property type="component" value="Unassembled WGS sequence"/>
</dbReference>
<dbReference type="RefSeq" id="WP_069432526.1">
    <property type="nucleotide sequence ID" value="NZ_MEHA01000058.1"/>
</dbReference>
<organism evidence="1 2">
    <name type="scientific">Eisenbergiella tayi</name>
    <dbReference type="NCBI Taxonomy" id="1432052"/>
    <lineage>
        <taxon>Bacteria</taxon>
        <taxon>Bacillati</taxon>
        <taxon>Bacillota</taxon>
        <taxon>Clostridia</taxon>
        <taxon>Lachnospirales</taxon>
        <taxon>Lachnospiraceae</taxon>
        <taxon>Eisenbergiella</taxon>
    </lineage>
</organism>
<comment type="caution">
    <text evidence="1">The sequence shown here is derived from an EMBL/GenBank/DDBJ whole genome shotgun (WGS) entry which is preliminary data.</text>
</comment>
<dbReference type="AlphaFoldDB" id="A0A1E3U564"/>
<protein>
    <submittedName>
        <fullName evidence="1">Uncharacterized protein</fullName>
    </submittedName>
</protein>
<dbReference type="OrthoDB" id="2047923at2"/>
<name>A0A1E3U564_9FIRM</name>
<evidence type="ECO:0000313" key="1">
    <source>
        <dbReference type="EMBL" id="ODR33651.1"/>
    </source>
</evidence>